<feature type="transmembrane region" description="Helical" evidence="1">
    <location>
        <begin position="56"/>
        <end position="74"/>
    </location>
</feature>
<dbReference type="Proteomes" id="UP000502035">
    <property type="component" value="Chromosome"/>
</dbReference>
<evidence type="ECO:0000256" key="1">
    <source>
        <dbReference type="SAM" id="Phobius"/>
    </source>
</evidence>
<dbReference type="AlphaFoldDB" id="A0A6G7YHB6"/>
<keyword evidence="1" id="KW-1133">Transmembrane helix</keyword>
<organism evidence="2 3">
    <name type="scientific">Nocardioides piscis</name>
    <dbReference type="NCBI Taxonomy" id="2714938"/>
    <lineage>
        <taxon>Bacteria</taxon>
        <taxon>Bacillati</taxon>
        <taxon>Actinomycetota</taxon>
        <taxon>Actinomycetes</taxon>
        <taxon>Propionibacteriales</taxon>
        <taxon>Nocardioidaceae</taxon>
        <taxon>Nocardioides</taxon>
    </lineage>
</organism>
<gene>
    <name evidence="2" type="ORF">G7071_12510</name>
</gene>
<reference evidence="2 3" key="1">
    <citation type="submission" date="2020-03" db="EMBL/GenBank/DDBJ databases">
        <title>Nocardioides sp. nov., isolated from fish.</title>
        <authorList>
            <person name="Hyun D.-W."/>
            <person name="Bae J.-W."/>
        </authorList>
    </citation>
    <scope>NUCLEOTIDE SEQUENCE [LARGE SCALE GENOMIC DNA]</scope>
    <source>
        <strain evidence="2 3">HDW12A</strain>
    </source>
</reference>
<keyword evidence="1" id="KW-0812">Transmembrane</keyword>
<dbReference type="RefSeq" id="WP_166319271.1">
    <property type="nucleotide sequence ID" value="NZ_CP049866.1"/>
</dbReference>
<proteinExistence type="predicted"/>
<keyword evidence="1" id="KW-0472">Membrane</keyword>
<name>A0A6G7YHB6_9ACTN</name>
<accession>A0A6G7YHB6</accession>
<keyword evidence="3" id="KW-1185">Reference proteome</keyword>
<protein>
    <submittedName>
        <fullName evidence="2">DUF4184 family protein</fullName>
    </submittedName>
</protein>
<dbReference type="Pfam" id="PF13803">
    <property type="entry name" value="DUF4184"/>
    <property type="match status" value="1"/>
</dbReference>
<evidence type="ECO:0000313" key="3">
    <source>
        <dbReference type="Proteomes" id="UP000502035"/>
    </source>
</evidence>
<dbReference type="KEGG" id="npi:G7071_12510"/>
<dbReference type="EMBL" id="CP049866">
    <property type="protein sequence ID" value="QIK76129.1"/>
    <property type="molecule type" value="Genomic_DNA"/>
</dbReference>
<feature type="transmembrane region" description="Helical" evidence="1">
    <location>
        <begin position="202"/>
        <end position="220"/>
    </location>
</feature>
<evidence type="ECO:0000313" key="2">
    <source>
        <dbReference type="EMBL" id="QIK76129.1"/>
    </source>
</evidence>
<feature type="transmembrane region" description="Helical" evidence="1">
    <location>
        <begin position="95"/>
        <end position="113"/>
    </location>
</feature>
<sequence>MPLAPAHPAVVLPMQRLGLPLSALVVGSVAPDAPVYLPVLVDYETTHSAWGVPIDTVIGLVLLWLWFFLLRAAVVDLTPGLRCRAPAEVRLGRRAWLLAPLAVAVGAGTHVVWDSATHDWGFLVRELAFLREDYGPLPLHRWFQHSSTVVGSSVVLAYGVWRLRSQPVVARPAAVGRSRLWPVPIPVAAASAAILTRDAETAVGAALVALVVVAGAWRTVRRREP</sequence>
<dbReference type="InterPro" id="IPR025238">
    <property type="entry name" value="DUF4184"/>
</dbReference>